<evidence type="ECO:0000256" key="1">
    <source>
        <dbReference type="ARBA" id="ARBA00001938"/>
    </source>
</evidence>
<dbReference type="Pfam" id="PF00198">
    <property type="entry name" value="2-oxoacid_dh"/>
    <property type="match status" value="1"/>
</dbReference>
<organism evidence="7 8">
    <name type="scientific">Alkalibaculum bacchi</name>
    <dbReference type="NCBI Taxonomy" id="645887"/>
    <lineage>
        <taxon>Bacteria</taxon>
        <taxon>Bacillati</taxon>
        <taxon>Bacillota</taxon>
        <taxon>Clostridia</taxon>
        <taxon>Eubacteriales</taxon>
        <taxon>Eubacteriaceae</taxon>
        <taxon>Alkalibaculum</taxon>
    </lineage>
</organism>
<dbReference type="InterPro" id="IPR004167">
    <property type="entry name" value="PSBD"/>
</dbReference>
<gene>
    <name evidence="7" type="ORF">DES36_101261</name>
</gene>
<keyword evidence="7" id="KW-0670">Pyruvate</keyword>
<dbReference type="AlphaFoldDB" id="A0A366IFP2"/>
<feature type="domain" description="Lipoyl-binding" evidence="5">
    <location>
        <begin position="114"/>
        <end position="189"/>
    </location>
</feature>
<reference evidence="7 8" key="1">
    <citation type="submission" date="2018-06" db="EMBL/GenBank/DDBJ databases">
        <title>Genomic Encyclopedia of Type Strains, Phase IV (KMG-IV): sequencing the most valuable type-strain genomes for metagenomic binning, comparative biology and taxonomic classification.</title>
        <authorList>
            <person name="Goeker M."/>
        </authorList>
    </citation>
    <scope>NUCLEOTIDE SEQUENCE [LARGE SCALE GENOMIC DNA]</scope>
    <source>
        <strain evidence="7 8">DSM 22112</strain>
    </source>
</reference>
<dbReference type="InterPro" id="IPR003016">
    <property type="entry name" value="2-oxoA_DH_lipoyl-BS"/>
</dbReference>
<dbReference type="Pfam" id="PF02817">
    <property type="entry name" value="E3_binding"/>
    <property type="match status" value="1"/>
</dbReference>
<name>A0A366IFP2_9FIRM</name>
<dbReference type="Gene3D" id="2.40.50.100">
    <property type="match status" value="2"/>
</dbReference>
<dbReference type="SUPFAM" id="SSF52777">
    <property type="entry name" value="CoA-dependent acyltransferases"/>
    <property type="match status" value="1"/>
</dbReference>
<dbReference type="Proteomes" id="UP000253490">
    <property type="component" value="Unassembled WGS sequence"/>
</dbReference>
<feature type="domain" description="Lipoyl-binding" evidence="5">
    <location>
        <begin position="2"/>
        <end position="77"/>
    </location>
</feature>
<keyword evidence="4" id="KW-0012">Acyltransferase</keyword>
<evidence type="ECO:0000259" key="6">
    <source>
        <dbReference type="PROSITE" id="PS51826"/>
    </source>
</evidence>
<dbReference type="SUPFAM" id="SSF51230">
    <property type="entry name" value="Single hybrid motif"/>
    <property type="match status" value="2"/>
</dbReference>
<evidence type="ECO:0000256" key="3">
    <source>
        <dbReference type="ARBA" id="ARBA00022823"/>
    </source>
</evidence>
<dbReference type="Gene3D" id="4.10.320.10">
    <property type="entry name" value="E3-binding domain"/>
    <property type="match status" value="1"/>
</dbReference>
<dbReference type="InterPro" id="IPR045257">
    <property type="entry name" value="E2/Pdx1"/>
</dbReference>
<dbReference type="GO" id="GO:0045254">
    <property type="term" value="C:pyruvate dehydrogenase complex"/>
    <property type="evidence" value="ECO:0007669"/>
    <property type="project" value="InterPro"/>
</dbReference>
<dbReference type="InterPro" id="IPR001078">
    <property type="entry name" value="2-oxoacid_DH_actylTfrase"/>
</dbReference>
<dbReference type="InterPro" id="IPR011053">
    <property type="entry name" value="Single_hybrid_motif"/>
</dbReference>
<comment type="similarity">
    <text evidence="2 4">Belongs to the 2-oxoacid dehydrogenase family.</text>
</comment>
<dbReference type="GO" id="GO:0006086">
    <property type="term" value="P:pyruvate decarboxylation to acetyl-CoA"/>
    <property type="evidence" value="ECO:0007669"/>
    <property type="project" value="InterPro"/>
</dbReference>
<sequence length="558" mass="60795">MANVVMMPQIGLNETSNLISTWNKDVGEMVKVGDVLFTIETDKSSMEVESEFEGVLLKKLYEEGDACDVLTPVCIIGRQGEDIEDLFSAKEEEEVKPVVEAPQETPQLPEDSQANVVIMPQIGLNETSNLISTWNRNVGDAVKVGDVLFTIETDKSSMEVESEFEGVLLKKFYEEGDACDVLTPVCIIGPEGEDISGFSVEQSTADEVQDPKTESTLNNIQTMPAQGTVNPDGIQKVSPRARNLAESKGADLGYAVGTGPEGRIIERDVYTLLHNGPVMTKAAKLGLGEVDPSSIHATGIGGRILSTDGAKTSKIETTTAQPQATEEEYKIVKFSNIRKIIAKNMMNSLQTTAQLTLNASFDATNIMEYRKLVKSGSDEFGLGNITLNDMVMYAVSRTVGDFENLNAHMIGEDQIKIFSSVHLGFACDTDKGLMVPTIFDSNKMSLNEISKHSKELAEQCKKGNIDPKKLQGASFTISNLGSFGIENFTPVINPPQTGILGVGTIEYKVKREAGTFIEYPAMFISLTFDHRAIDGAPAARFLKALKFNLENFNLLLAK</sequence>
<dbReference type="GO" id="GO:0016746">
    <property type="term" value="F:acyltransferase activity"/>
    <property type="evidence" value="ECO:0007669"/>
    <property type="project" value="UniProtKB-KW"/>
</dbReference>
<keyword evidence="4 7" id="KW-0808">Transferase</keyword>
<accession>A0A366IFP2</accession>
<dbReference type="InterPro" id="IPR000089">
    <property type="entry name" value="Biotin_lipoyl"/>
</dbReference>
<dbReference type="PANTHER" id="PTHR23151:SF90">
    <property type="entry name" value="DIHYDROLIPOYLLYSINE-RESIDUE ACETYLTRANSFERASE COMPONENT OF PYRUVATE DEHYDROGENASE COMPLEX, MITOCHONDRIAL-RELATED"/>
    <property type="match status" value="1"/>
</dbReference>
<dbReference type="Pfam" id="PF00364">
    <property type="entry name" value="Biotin_lipoyl"/>
    <property type="match status" value="2"/>
</dbReference>
<evidence type="ECO:0000256" key="2">
    <source>
        <dbReference type="ARBA" id="ARBA00007317"/>
    </source>
</evidence>
<evidence type="ECO:0000313" key="8">
    <source>
        <dbReference type="Proteomes" id="UP000253490"/>
    </source>
</evidence>
<dbReference type="Gene3D" id="3.30.559.10">
    <property type="entry name" value="Chloramphenicol acetyltransferase-like domain"/>
    <property type="match status" value="1"/>
</dbReference>
<dbReference type="EMBL" id="QNRX01000001">
    <property type="protein sequence ID" value="RBP70202.1"/>
    <property type="molecule type" value="Genomic_DNA"/>
</dbReference>
<feature type="domain" description="Peripheral subunit-binding (PSBD)" evidence="6">
    <location>
        <begin position="236"/>
        <end position="273"/>
    </location>
</feature>
<dbReference type="InterPro" id="IPR023213">
    <property type="entry name" value="CAT-like_dom_sf"/>
</dbReference>
<keyword evidence="8" id="KW-1185">Reference proteome</keyword>
<protein>
    <recommendedName>
        <fullName evidence="4">Dihydrolipoamide acetyltransferase component of pyruvate dehydrogenase complex</fullName>
        <ecNumber evidence="4">2.3.1.-</ecNumber>
    </recommendedName>
</protein>
<dbReference type="PROSITE" id="PS00189">
    <property type="entry name" value="LIPOYL"/>
    <property type="match status" value="2"/>
</dbReference>
<comment type="cofactor">
    <cofactor evidence="1 4">
        <name>(R)-lipoate</name>
        <dbReference type="ChEBI" id="CHEBI:83088"/>
    </cofactor>
</comment>
<dbReference type="PANTHER" id="PTHR23151">
    <property type="entry name" value="DIHYDROLIPOAMIDE ACETYL/SUCCINYL-TRANSFERASE-RELATED"/>
    <property type="match status" value="1"/>
</dbReference>
<keyword evidence="3 4" id="KW-0450">Lipoyl</keyword>
<evidence type="ECO:0000256" key="4">
    <source>
        <dbReference type="RuleBase" id="RU003423"/>
    </source>
</evidence>
<evidence type="ECO:0000259" key="5">
    <source>
        <dbReference type="PROSITE" id="PS50968"/>
    </source>
</evidence>
<dbReference type="PROSITE" id="PS51826">
    <property type="entry name" value="PSBD"/>
    <property type="match status" value="1"/>
</dbReference>
<dbReference type="SUPFAM" id="SSF47005">
    <property type="entry name" value="Peripheral subunit-binding domain of 2-oxo acid dehydrogenase complex"/>
    <property type="match status" value="1"/>
</dbReference>
<dbReference type="OrthoDB" id="9805770at2"/>
<dbReference type="EC" id="2.3.1.-" evidence="4"/>
<dbReference type="PROSITE" id="PS50968">
    <property type="entry name" value="BIOTINYL_LIPOYL"/>
    <property type="match status" value="2"/>
</dbReference>
<proteinExistence type="inferred from homology"/>
<dbReference type="CDD" id="cd06849">
    <property type="entry name" value="lipoyl_domain"/>
    <property type="match status" value="2"/>
</dbReference>
<evidence type="ECO:0000313" key="7">
    <source>
        <dbReference type="EMBL" id="RBP70202.1"/>
    </source>
</evidence>
<dbReference type="InterPro" id="IPR036625">
    <property type="entry name" value="E3-bd_dom_sf"/>
</dbReference>
<dbReference type="RefSeq" id="WP_113919409.1">
    <property type="nucleotide sequence ID" value="NZ_QNRX01000001.1"/>
</dbReference>
<comment type="caution">
    <text evidence="7">The sequence shown here is derived from an EMBL/GenBank/DDBJ whole genome shotgun (WGS) entry which is preliminary data.</text>
</comment>